<dbReference type="InterPro" id="IPR005116">
    <property type="entry name" value="Transp-assoc_OB_typ1"/>
</dbReference>
<dbReference type="Proteomes" id="UP000470213">
    <property type="component" value="Unassembled WGS sequence"/>
</dbReference>
<evidence type="ECO:0000256" key="3">
    <source>
        <dbReference type="ARBA" id="ARBA00022505"/>
    </source>
</evidence>
<dbReference type="GO" id="GO:0015689">
    <property type="term" value="P:molybdate ion transport"/>
    <property type="evidence" value="ECO:0007669"/>
    <property type="project" value="InterPro"/>
</dbReference>
<evidence type="ECO:0000256" key="2">
    <source>
        <dbReference type="ARBA" id="ARBA00022475"/>
    </source>
</evidence>
<evidence type="ECO:0000256" key="4">
    <source>
        <dbReference type="ARBA" id="ARBA00022741"/>
    </source>
</evidence>
<dbReference type="InterPro" id="IPR008995">
    <property type="entry name" value="Mo/tungstate-bd_C_term_dom"/>
</dbReference>
<dbReference type="GO" id="GO:0016887">
    <property type="term" value="F:ATP hydrolysis activity"/>
    <property type="evidence" value="ECO:0007669"/>
    <property type="project" value="InterPro"/>
</dbReference>
<dbReference type="InterPro" id="IPR027417">
    <property type="entry name" value="P-loop_NTPase"/>
</dbReference>
<keyword evidence="4" id="KW-0547">Nucleotide-binding</keyword>
<evidence type="ECO:0000256" key="8">
    <source>
        <dbReference type="PROSITE-ProRule" id="PRU01213"/>
    </source>
</evidence>
<evidence type="ECO:0000313" key="11">
    <source>
        <dbReference type="EMBL" id="NDV90672.1"/>
    </source>
</evidence>
<comment type="caution">
    <text evidence="11">The sequence shown here is derived from an EMBL/GenBank/DDBJ whole genome shotgun (WGS) entry which is preliminary data.</text>
</comment>
<keyword evidence="3 8" id="KW-0500">Molybdenum</keyword>
<keyword evidence="7" id="KW-0472">Membrane</keyword>
<evidence type="ECO:0000313" key="12">
    <source>
        <dbReference type="Proteomes" id="UP000470213"/>
    </source>
</evidence>
<dbReference type="SUPFAM" id="SSF50331">
    <property type="entry name" value="MOP-like"/>
    <property type="match status" value="1"/>
</dbReference>
<reference evidence="11 12" key="1">
    <citation type="submission" date="2020-01" db="EMBL/GenBank/DDBJ databases">
        <authorList>
            <person name="Chen J."/>
            <person name="Zhu S."/>
            <person name="Yang J."/>
        </authorList>
    </citation>
    <scope>NUCLEOTIDE SEQUENCE [LARGE SCALE GENOMIC DNA]</scope>
    <source>
        <strain evidence="11 12">345S023</strain>
    </source>
</reference>
<dbReference type="GO" id="GO:0005524">
    <property type="term" value="F:ATP binding"/>
    <property type="evidence" value="ECO:0007669"/>
    <property type="project" value="UniProtKB-KW"/>
</dbReference>
<evidence type="ECO:0000259" key="10">
    <source>
        <dbReference type="PROSITE" id="PS51866"/>
    </source>
</evidence>
<gene>
    <name evidence="11" type="ORF">GTH32_05600</name>
</gene>
<dbReference type="SUPFAM" id="SSF52540">
    <property type="entry name" value="P-loop containing nucleoside triphosphate hydrolases"/>
    <property type="match status" value="1"/>
</dbReference>
<evidence type="ECO:0000256" key="7">
    <source>
        <dbReference type="ARBA" id="ARBA00023136"/>
    </source>
</evidence>
<evidence type="ECO:0000256" key="6">
    <source>
        <dbReference type="ARBA" id="ARBA00022967"/>
    </source>
</evidence>
<dbReference type="InterPro" id="IPR050334">
    <property type="entry name" value="Molybdenum_import_ModC"/>
</dbReference>
<name>A0A7X5LJS7_9ALTE</name>
<evidence type="ECO:0000256" key="1">
    <source>
        <dbReference type="ARBA" id="ARBA00022448"/>
    </source>
</evidence>
<dbReference type="InterPro" id="IPR003593">
    <property type="entry name" value="AAA+_ATPase"/>
</dbReference>
<keyword evidence="6" id="KW-1278">Translocase</keyword>
<dbReference type="AlphaFoldDB" id="A0A7X5LJS7"/>
<dbReference type="Pfam" id="PF00005">
    <property type="entry name" value="ABC_tran"/>
    <property type="match status" value="1"/>
</dbReference>
<dbReference type="InterPro" id="IPR003439">
    <property type="entry name" value="ABC_transporter-like_ATP-bd"/>
</dbReference>
<keyword evidence="1" id="KW-0813">Transport</keyword>
<dbReference type="RefSeq" id="WP_163084257.1">
    <property type="nucleotide sequence ID" value="NZ_JAAAWN010000005.1"/>
</dbReference>
<feature type="domain" description="ABC transporter" evidence="9">
    <location>
        <begin position="5"/>
        <end position="219"/>
    </location>
</feature>
<proteinExistence type="predicted"/>
<keyword evidence="5 11" id="KW-0067">ATP-binding</keyword>
<dbReference type="PANTHER" id="PTHR43514">
    <property type="entry name" value="ABC TRANSPORTER I FAMILY MEMBER 10"/>
    <property type="match status" value="1"/>
</dbReference>
<dbReference type="InterPro" id="IPR004606">
    <property type="entry name" value="Mop_domain"/>
</dbReference>
<dbReference type="PANTHER" id="PTHR43514:SF4">
    <property type="entry name" value="ABC TRANSPORTER I FAMILY MEMBER 10"/>
    <property type="match status" value="1"/>
</dbReference>
<keyword evidence="2" id="KW-1003">Cell membrane</keyword>
<dbReference type="SMART" id="SM00382">
    <property type="entry name" value="AAA"/>
    <property type="match status" value="1"/>
</dbReference>
<dbReference type="Pfam" id="PF03459">
    <property type="entry name" value="TOBE"/>
    <property type="match status" value="1"/>
</dbReference>
<evidence type="ECO:0000259" key="9">
    <source>
        <dbReference type="PROSITE" id="PS50893"/>
    </source>
</evidence>
<dbReference type="Gene3D" id="3.40.50.300">
    <property type="entry name" value="P-loop containing nucleotide triphosphate hydrolases"/>
    <property type="match status" value="1"/>
</dbReference>
<protein>
    <submittedName>
        <fullName evidence="11">ATP-binding cassette domain-containing protein</fullName>
    </submittedName>
</protein>
<evidence type="ECO:0000256" key="5">
    <source>
        <dbReference type="ARBA" id="ARBA00022840"/>
    </source>
</evidence>
<organism evidence="11 12">
    <name type="scientific">Alteromonas profundi</name>
    <dbReference type="NCBI Taxonomy" id="2696062"/>
    <lineage>
        <taxon>Bacteria</taxon>
        <taxon>Pseudomonadati</taxon>
        <taxon>Pseudomonadota</taxon>
        <taxon>Gammaproteobacteria</taxon>
        <taxon>Alteromonadales</taxon>
        <taxon>Alteromonadaceae</taxon>
        <taxon>Alteromonas/Salinimonas group</taxon>
        <taxon>Alteromonas</taxon>
    </lineage>
</organism>
<dbReference type="PROSITE" id="PS50893">
    <property type="entry name" value="ABC_TRANSPORTER_2"/>
    <property type="match status" value="1"/>
</dbReference>
<keyword evidence="12" id="KW-1185">Reference proteome</keyword>
<dbReference type="Gene3D" id="2.40.50.100">
    <property type="match status" value="1"/>
</dbReference>
<sequence>MEFSVSLEDRIKLDTHLNSNAKLIGITGPSGAGKSSLLRALAGFERNAQVTVNWHLPQANISEPKIGLVFQQPMLFPHLTVKGNLALAQQYASANAASYAQVIKGCEITHLLDKPIQALSGGEGQRVAIARALLNGPNVLLLDESLSALDIGLRHRVLAFITQLTMQLPMKCIWVSHDLQDLARYSDVMLIIEDQGLSYAGAAQDALYYLNNNSSQEHVFGVLQGCVIFPKELDRHSAPISGVPPHLPDDNNDVGVQEGVGVQESVGVQTGDGTASGLLDGYLCVDVLGHTLYAEAARGGDAVVPPANGDAIKLVITANEVSIDTATNTAATTMSIVNALPCTISEIKRDGLMGNASTSALVLLDVTPKESGKQSQILYARVSQLSLTRLNLRKGMRVVARFKMLRV</sequence>
<dbReference type="EMBL" id="JAAAWN010000005">
    <property type="protein sequence ID" value="NDV90672.1"/>
    <property type="molecule type" value="Genomic_DNA"/>
</dbReference>
<accession>A0A7X5LJS7</accession>
<feature type="domain" description="Mop" evidence="10">
    <location>
        <begin position="333"/>
        <end position="407"/>
    </location>
</feature>
<dbReference type="PROSITE" id="PS51866">
    <property type="entry name" value="MOP"/>
    <property type="match status" value="1"/>
</dbReference>